<protein>
    <submittedName>
        <fullName evidence="2">Uncharacterized protein</fullName>
    </submittedName>
</protein>
<keyword evidence="1" id="KW-0812">Transmembrane</keyword>
<sequence length="75" mass="8862">MVVLIMMAFSFMYAYQIHLYRRYQAGKKVRWGTSILFLLSCVYCVLGYYSASWTNPNPAIVSLFKPIQDWILINR</sequence>
<comment type="caution">
    <text evidence="2">The sequence shown here is derived from an EMBL/GenBank/DDBJ whole genome shotgun (WGS) entry which is preliminary data.</text>
</comment>
<evidence type="ECO:0000256" key="1">
    <source>
        <dbReference type="SAM" id="Phobius"/>
    </source>
</evidence>
<reference evidence="2 3" key="1">
    <citation type="submission" date="2017-07" db="EMBL/GenBank/DDBJ databases">
        <title>Genome sequencing and assembly of Paenibacillus rigui.</title>
        <authorList>
            <person name="Mayilraj S."/>
        </authorList>
    </citation>
    <scope>NUCLEOTIDE SEQUENCE [LARGE SCALE GENOMIC DNA]</scope>
    <source>
        <strain evidence="2 3">JCM 16352</strain>
    </source>
</reference>
<feature type="transmembrane region" description="Helical" evidence="1">
    <location>
        <begin position="29"/>
        <end position="49"/>
    </location>
</feature>
<keyword evidence="1" id="KW-1133">Transmembrane helix</keyword>
<evidence type="ECO:0000313" key="3">
    <source>
        <dbReference type="Proteomes" id="UP000215509"/>
    </source>
</evidence>
<keyword evidence="1" id="KW-0472">Membrane</keyword>
<keyword evidence="3" id="KW-1185">Reference proteome</keyword>
<dbReference type="AlphaFoldDB" id="A0A229UNR0"/>
<evidence type="ECO:0000313" key="2">
    <source>
        <dbReference type="EMBL" id="OXM85137.1"/>
    </source>
</evidence>
<proteinExistence type="predicted"/>
<gene>
    <name evidence="2" type="ORF">CF651_16145</name>
</gene>
<name>A0A229UNR0_9BACL</name>
<dbReference type="EMBL" id="NMQW01000023">
    <property type="protein sequence ID" value="OXM85137.1"/>
    <property type="molecule type" value="Genomic_DNA"/>
</dbReference>
<organism evidence="2 3">
    <name type="scientific">Paenibacillus rigui</name>
    <dbReference type="NCBI Taxonomy" id="554312"/>
    <lineage>
        <taxon>Bacteria</taxon>
        <taxon>Bacillati</taxon>
        <taxon>Bacillota</taxon>
        <taxon>Bacilli</taxon>
        <taxon>Bacillales</taxon>
        <taxon>Paenibacillaceae</taxon>
        <taxon>Paenibacillus</taxon>
    </lineage>
</organism>
<accession>A0A229UNR0</accession>
<dbReference type="Proteomes" id="UP000215509">
    <property type="component" value="Unassembled WGS sequence"/>
</dbReference>